<protein>
    <submittedName>
        <fullName evidence="1">Uncharacterized protein</fullName>
    </submittedName>
</protein>
<dbReference type="AlphaFoldDB" id="X5GBZ9"/>
<dbReference type="KEGG" id="ehh:EHF_0731"/>
<accession>X5GBZ9</accession>
<dbReference type="Proteomes" id="UP000023762">
    <property type="component" value="Chromosome"/>
</dbReference>
<sequence>MIIKKLPTVYSTTKFCGTIKFNSIFIYCTTDINPHTINFKLPTSTTNVFPIYKLLTIIELSFPLSVL</sequence>
<proteinExistence type="predicted"/>
<gene>
    <name evidence="1" type="ORF">EHF_0731</name>
</gene>
<name>X5GBZ9_9RICK</name>
<dbReference type="EMBL" id="CP007474">
    <property type="protein sequence ID" value="AHX04602.1"/>
    <property type="molecule type" value="Genomic_DNA"/>
</dbReference>
<dbReference type="HOGENOM" id="CLU_2805656_0_0_5"/>
<reference evidence="1 2" key="1">
    <citation type="submission" date="2014-03" db="EMBL/GenBank/DDBJ databases">
        <title>Sequencing and Comparison of Genomes and Transcriptome Profiles of Human Ehrlichiosis Agents.</title>
        <authorList>
            <person name="Lin M."/>
            <person name="Daugherty S.C."/>
            <person name="Nagaraj S."/>
            <person name="Cheng Z."/>
            <person name="Xiong Q."/>
            <person name="Lin F.-Y."/>
            <person name="Sengamalay N."/>
            <person name="Ott S."/>
            <person name="Godinez A."/>
            <person name="Tallon L.J."/>
            <person name="Sadzewicz L."/>
            <person name="Fraser C.M."/>
            <person name="Dunning Hotopp J.C."/>
            <person name="Rikihisa Y."/>
        </authorList>
    </citation>
    <scope>NUCLEOTIDE SEQUENCE [LARGE SCALE GENOMIC DNA]</scope>
    <source>
        <strain evidence="1 2">HF</strain>
    </source>
</reference>
<keyword evidence="2" id="KW-1185">Reference proteome</keyword>
<evidence type="ECO:0000313" key="1">
    <source>
        <dbReference type="EMBL" id="AHX04602.1"/>
    </source>
</evidence>
<organism evidence="1 2">
    <name type="scientific">Ehrlichia japonica</name>
    <dbReference type="NCBI Taxonomy" id="391036"/>
    <lineage>
        <taxon>Bacteria</taxon>
        <taxon>Pseudomonadati</taxon>
        <taxon>Pseudomonadota</taxon>
        <taxon>Alphaproteobacteria</taxon>
        <taxon>Rickettsiales</taxon>
        <taxon>Anaplasmataceae</taxon>
        <taxon>Ehrlichia</taxon>
    </lineage>
</organism>
<evidence type="ECO:0000313" key="2">
    <source>
        <dbReference type="Proteomes" id="UP000023762"/>
    </source>
</evidence>